<reference evidence="2 3" key="1">
    <citation type="submission" date="2019-07" db="EMBL/GenBank/DDBJ databases">
        <title>Whole genome shotgun sequence of Lactobacillus siliginis NBRC 101315.</title>
        <authorList>
            <person name="Hosoyama A."/>
            <person name="Uohara A."/>
            <person name="Ohji S."/>
            <person name="Ichikawa N."/>
        </authorList>
    </citation>
    <scope>NUCLEOTIDE SEQUENCE [LARGE SCALE GENOMIC DNA]</scope>
    <source>
        <strain evidence="2 3">NBRC 101315</strain>
    </source>
</reference>
<organism evidence="2 3">
    <name type="scientific">Furfurilactobacillus siliginis</name>
    <dbReference type="NCBI Taxonomy" id="348151"/>
    <lineage>
        <taxon>Bacteria</taxon>
        <taxon>Bacillati</taxon>
        <taxon>Bacillota</taxon>
        <taxon>Bacilli</taxon>
        <taxon>Lactobacillales</taxon>
        <taxon>Lactobacillaceae</taxon>
        <taxon>Furfurilactobacillus</taxon>
    </lineage>
</organism>
<accession>A0A510VNM6</accession>
<evidence type="ECO:0000313" key="3">
    <source>
        <dbReference type="Proteomes" id="UP000321429"/>
    </source>
</evidence>
<dbReference type="RefSeq" id="WP_157047456.1">
    <property type="nucleotide sequence ID" value="NZ_BJUD01000011.1"/>
</dbReference>
<gene>
    <name evidence="2" type="ORF">LSI01_08490</name>
</gene>
<sequence length="46" mass="4962">MVAVLVLSIVLVGSGVWELMGKSSASHLTTNRTVAQPTTRQQRSHN</sequence>
<dbReference type="Proteomes" id="UP000321429">
    <property type="component" value="Unassembled WGS sequence"/>
</dbReference>
<proteinExistence type="predicted"/>
<protein>
    <submittedName>
        <fullName evidence="2">Uncharacterized protein</fullName>
    </submittedName>
</protein>
<feature type="region of interest" description="Disordered" evidence="1">
    <location>
        <begin position="27"/>
        <end position="46"/>
    </location>
</feature>
<name>A0A510VNM6_9LACO</name>
<evidence type="ECO:0000256" key="1">
    <source>
        <dbReference type="SAM" id="MobiDB-lite"/>
    </source>
</evidence>
<comment type="caution">
    <text evidence="2">The sequence shown here is derived from an EMBL/GenBank/DDBJ whole genome shotgun (WGS) entry which is preliminary data.</text>
</comment>
<dbReference type="EMBL" id="BJUD01000011">
    <property type="protein sequence ID" value="GEK28538.1"/>
    <property type="molecule type" value="Genomic_DNA"/>
</dbReference>
<evidence type="ECO:0000313" key="2">
    <source>
        <dbReference type="EMBL" id="GEK28538.1"/>
    </source>
</evidence>
<dbReference type="AlphaFoldDB" id="A0A510VNM6"/>